<gene>
    <name evidence="1" type="ORF">COU11_04145</name>
</gene>
<reference evidence="2" key="1">
    <citation type="submission" date="2017-09" db="EMBL/GenBank/DDBJ databases">
        <title>Depth-based differentiation of microbial function through sediment-hosted aquifers and enrichment of novel symbionts in the deep terrestrial subsurface.</title>
        <authorList>
            <person name="Probst A.J."/>
            <person name="Ladd B."/>
            <person name="Jarett J.K."/>
            <person name="Geller-Mcgrath D.E."/>
            <person name="Sieber C.M.K."/>
            <person name="Emerson J.B."/>
            <person name="Anantharaman K."/>
            <person name="Thomas B.C."/>
            <person name="Malmstrom R."/>
            <person name="Stieglmeier M."/>
            <person name="Klingl A."/>
            <person name="Woyke T."/>
            <person name="Ryan C.M."/>
            <person name="Banfield J.F."/>
        </authorList>
    </citation>
    <scope>NUCLEOTIDE SEQUENCE [LARGE SCALE GENOMIC DNA]</scope>
</reference>
<dbReference type="EMBL" id="PFBD01000028">
    <property type="protein sequence ID" value="PIR86674.1"/>
    <property type="molecule type" value="Genomic_DNA"/>
</dbReference>
<dbReference type="AlphaFoldDB" id="A0A2H0UJU7"/>
<dbReference type="Proteomes" id="UP000229526">
    <property type="component" value="Unassembled WGS sequence"/>
</dbReference>
<name>A0A2H0UJU7_9BACT</name>
<proteinExistence type="predicted"/>
<protein>
    <submittedName>
        <fullName evidence="1">Uncharacterized protein</fullName>
    </submittedName>
</protein>
<organism evidence="1 2">
    <name type="scientific">Candidatus Harrisonbacteria bacterium CG10_big_fil_rev_8_21_14_0_10_49_15</name>
    <dbReference type="NCBI Taxonomy" id="1974587"/>
    <lineage>
        <taxon>Bacteria</taxon>
        <taxon>Candidatus Harrisoniibacteriota</taxon>
    </lineage>
</organism>
<sequence length="103" mass="11730">MQQITVKKTDENGETIQGTDINFVEVLLGLRKVPSFANEYPWLSSVDPYGDTLINQVQKPLFLAELKKLEPHVSEEESKEQLRKTIALIEGAEVHEYIKFIGD</sequence>
<evidence type="ECO:0000313" key="2">
    <source>
        <dbReference type="Proteomes" id="UP000229526"/>
    </source>
</evidence>
<evidence type="ECO:0000313" key="1">
    <source>
        <dbReference type="EMBL" id="PIR86674.1"/>
    </source>
</evidence>
<accession>A0A2H0UJU7</accession>
<comment type="caution">
    <text evidence="1">The sequence shown here is derived from an EMBL/GenBank/DDBJ whole genome shotgun (WGS) entry which is preliminary data.</text>
</comment>